<keyword evidence="6 10" id="KW-0028">Amino-acid biosynthesis</keyword>
<dbReference type="PANTHER" id="PTHR42894">
    <property type="entry name" value="N-(5'-PHOSPHORIBOSYL)ANTHRANILATE ISOMERASE"/>
    <property type="match status" value="1"/>
</dbReference>
<name>A0A937VZ49_UNCTE</name>
<evidence type="ECO:0000256" key="6">
    <source>
        <dbReference type="ARBA" id="ARBA00022605"/>
    </source>
</evidence>
<dbReference type="HAMAP" id="MF_00135">
    <property type="entry name" value="PRAI"/>
    <property type="match status" value="1"/>
</dbReference>
<comment type="similarity">
    <text evidence="3 10">Belongs to the TrpF family.</text>
</comment>
<evidence type="ECO:0000256" key="10">
    <source>
        <dbReference type="HAMAP-Rule" id="MF_00135"/>
    </source>
</evidence>
<evidence type="ECO:0000256" key="1">
    <source>
        <dbReference type="ARBA" id="ARBA00001164"/>
    </source>
</evidence>
<dbReference type="InterPro" id="IPR044643">
    <property type="entry name" value="TrpF_fam"/>
</dbReference>
<evidence type="ECO:0000313" key="12">
    <source>
        <dbReference type="EMBL" id="MBM3223776.1"/>
    </source>
</evidence>
<dbReference type="InterPro" id="IPR011060">
    <property type="entry name" value="RibuloseP-bd_barrel"/>
</dbReference>
<comment type="pathway">
    <text evidence="2 10">Amino-acid biosynthesis; L-tryptophan biosynthesis; L-tryptophan from chorismate: step 3/5.</text>
</comment>
<dbReference type="AlphaFoldDB" id="A0A937VZ49"/>
<gene>
    <name evidence="10" type="primary">trpF</name>
    <name evidence="12" type="ORF">FJZ47_08260</name>
</gene>
<dbReference type="EMBL" id="VGLS01000197">
    <property type="protein sequence ID" value="MBM3223776.1"/>
    <property type="molecule type" value="Genomic_DNA"/>
</dbReference>
<dbReference type="NCBIfam" id="NF002298">
    <property type="entry name" value="PRK01222.1-4"/>
    <property type="match status" value="1"/>
</dbReference>
<dbReference type="InterPro" id="IPR001240">
    <property type="entry name" value="PRAI_dom"/>
</dbReference>
<comment type="catalytic activity">
    <reaction evidence="1 10">
        <text>N-(5-phospho-beta-D-ribosyl)anthranilate = 1-(2-carboxyphenylamino)-1-deoxy-D-ribulose 5-phosphate</text>
        <dbReference type="Rhea" id="RHEA:21540"/>
        <dbReference type="ChEBI" id="CHEBI:18277"/>
        <dbReference type="ChEBI" id="CHEBI:58613"/>
        <dbReference type="EC" id="5.3.1.24"/>
    </reaction>
</comment>
<organism evidence="12 13">
    <name type="scientific">Tectimicrobiota bacterium</name>
    <dbReference type="NCBI Taxonomy" id="2528274"/>
    <lineage>
        <taxon>Bacteria</taxon>
        <taxon>Pseudomonadati</taxon>
        <taxon>Nitrospinota/Tectimicrobiota group</taxon>
        <taxon>Candidatus Tectimicrobiota</taxon>
    </lineage>
</organism>
<dbReference type="EC" id="5.3.1.24" evidence="4 10"/>
<evidence type="ECO:0000256" key="3">
    <source>
        <dbReference type="ARBA" id="ARBA00007571"/>
    </source>
</evidence>
<dbReference type="SUPFAM" id="SSF51366">
    <property type="entry name" value="Ribulose-phoshate binding barrel"/>
    <property type="match status" value="1"/>
</dbReference>
<dbReference type="GO" id="GO:0004640">
    <property type="term" value="F:phosphoribosylanthranilate isomerase activity"/>
    <property type="evidence" value="ECO:0007669"/>
    <property type="project" value="UniProtKB-UniRule"/>
</dbReference>
<evidence type="ECO:0000256" key="9">
    <source>
        <dbReference type="ARBA" id="ARBA00023235"/>
    </source>
</evidence>
<dbReference type="PANTHER" id="PTHR42894:SF1">
    <property type="entry name" value="N-(5'-PHOSPHORIBOSYL)ANTHRANILATE ISOMERASE"/>
    <property type="match status" value="1"/>
</dbReference>
<feature type="domain" description="N-(5'phosphoribosyl) anthranilate isomerase (PRAI)" evidence="11">
    <location>
        <begin position="5"/>
        <end position="198"/>
    </location>
</feature>
<reference evidence="12" key="1">
    <citation type="submission" date="2019-03" db="EMBL/GenBank/DDBJ databases">
        <title>Lake Tanganyika Metagenome-Assembled Genomes (MAGs).</title>
        <authorList>
            <person name="Tran P."/>
        </authorList>
    </citation>
    <scope>NUCLEOTIDE SEQUENCE</scope>
    <source>
        <strain evidence="12">K_DeepCast_65m_m2_066</strain>
    </source>
</reference>
<evidence type="ECO:0000259" key="11">
    <source>
        <dbReference type="Pfam" id="PF00697"/>
    </source>
</evidence>
<keyword evidence="9 10" id="KW-0413">Isomerase</keyword>
<evidence type="ECO:0000256" key="8">
    <source>
        <dbReference type="ARBA" id="ARBA00023141"/>
    </source>
</evidence>
<proteinExistence type="inferred from homology"/>
<dbReference type="GO" id="GO:0000162">
    <property type="term" value="P:L-tryptophan biosynthetic process"/>
    <property type="evidence" value="ECO:0007669"/>
    <property type="project" value="UniProtKB-UniRule"/>
</dbReference>
<protein>
    <recommendedName>
        <fullName evidence="5 10">N-(5'-phosphoribosyl)anthranilate isomerase</fullName>
        <shortName evidence="10">PRAI</shortName>
        <ecNumber evidence="4 10">5.3.1.24</ecNumber>
    </recommendedName>
</protein>
<accession>A0A937VZ49</accession>
<evidence type="ECO:0000256" key="7">
    <source>
        <dbReference type="ARBA" id="ARBA00022822"/>
    </source>
</evidence>
<dbReference type="Gene3D" id="3.20.20.70">
    <property type="entry name" value="Aldolase class I"/>
    <property type="match status" value="1"/>
</dbReference>
<dbReference type="Proteomes" id="UP000712673">
    <property type="component" value="Unassembled WGS sequence"/>
</dbReference>
<keyword evidence="8 10" id="KW-0057">Aromatic amino acid biosynthesis</keyword>
<dbReference type="CDD" id="cd00405">
    <property type="entry name" value="PRAI"/>
    <property type="match status" value="1"/>
</dbReference>
<keyword evidence="7 10" id="KW-0822">Tryptophan biosynthesis</keyword>
<dbReference type="Pfam" id="PF00697">
    <property type="entry name" value="PRAI"/>
    <property type="match status" value="1"/>
</dbReference>
<comment type="caution">
    <text evidence="12">The sequence shown here is derived from an EMBL/GenBank/DDBJ whole genome shotgun (WGS) entry which is preliminary data.</text>
</comment>
<evidence type="ECO:0000256" key="2">
    <source>
        <dbReference type="ARBA" id="ARBA00004664"/>
    </source>
</evidence>
<sequence length="204" mass="22141">MTQVKLCGMTTIADAQVAVEAGADMIGLIFYPPSPRYVTPEQARDIVAQLPAAVRAVGVFVNASVDTITQIVQTSGVHMVQLHGTESPEMCQQLPYPVIKAFRFTAQVRPEMMRQYPVAAMLVEGFHPDVYGGGGTPADWPLVASLRQYGQIILAGGLTPDNVRQAISIVRPYAVDVCSGVEATPGTKDWDKVRRFVYNAKHPV</sequence>
<evidence type="ECO:0000313" key="13">
    <source>
        <dbReference type="Proteomes" id="UP000712673"/>
    </source>
</evidence>
<dbReference type="InterPro" id="IPR013785">
    <property type="entry name" value="Aldolase_TIM"/>
</dbReference>
<dbReference type="FunFam" id="3.20.20.70:FF:000075">
    <property type="entry name" value="Tryptophan biosynthesis protein TRP1"/>
    <property type="match status" value="1"/>
</dbReference>
<evidence type="ECO:0000256" key="4">
    <source>
        <dbReference type="ARBA" id="ARBA00012572"/>
    </source>
</evidence>
<evidence type="ECO:0000256" key="5">
    <source>
        <dbReference type="ARBA" id="ARBA00022272"/>
    </source>
</evidence>